<proteinExistence type="inferred from homology"/>
<dbReference type="EMBL" id="AP022575">
    <property type="protein sequence ID" value="BBX73309.1"/>
    <property type="molecule type" value="Genomic_DNA"/>
</dbReference>
<gene>
    <name evidence="4" type="ORF">MSHI_12150</name>
</gene>
<dbReference type="SUPFAM" id="SSF55961">
    <property type="entry name" value="Bet v1-like"/>
    <property type="match status" value="1"/>
</dbReference>
<evidence type="ECO:0000256" key="1">
    <source>
        <dbReference type="ARBA" id="ARBA00006817"/>
    </source>
</evidence>
<sequence>MTPRRTAVHHRVVVNASIERAFEVFTARFGDFKPREHNLLAVPIAETVFECHAGGHIYDRGVDGTVCPWARVLVYEPPTRVVFTWDIDPAWQLQRDLSKTSEVEVRFTAESPRRTRVDLVHRHLDRHGPGWESIADGVDSADGWPRYLDRYAGLVRHMTRPGDGAPAALMDMARAERAELVEFLATLTPQQWATPSLCDGWSVKDVVAHMFSYEDLNAFGLVKRFIKGRVVRANEVGVHEFAARSPDELLDYAGQHLQPRGLTAGFGGMIALLDAMIHHQDIRRALGRPRTIPAERLTRVLWLTPRNPRLGARPRIKGLRLRATDVDWVHGRGPEVTGPGEALLMAMAGRPAALADLSGPGTATLAQRLE</sequence>
<name>A0A7I7MPS8_9MYCO</name>
<dbReference type="InterPro" id="IPR024344">
    <property type="entry name" value="MDMPI_metal-binding"/>
</dbReference>
<dbReference type="Proteomes" id="UP000467236">
    <property type="component" value="Chromosome"/>
</dbReference>
<reference evidence="4 5" key="1">
    <citation type="journal article" date="2019" name="Emerg. Microbes Infect.">
        <title>Comprehensive subspecies identification of 175 nontuberculous mycobacteria species based on 7547 genomic profiles.</title>
        <authorList>
            <person name="Matsumoto Y."/>
            <person name="Kinjo T."/>
            <person name="Motooka D."/>
            <person name="Nabeya D."/>
            <person name="Jung N."/>
            <person name="Uechi K."/>
            <person name="Horii T."/>
            <person name="Iida T."/>
            <person name="Fujita J."/>
            <person name="Nakamura S."/>
        </authorList>
    </citation>
    <scope>NUCLEOTIDE SEQUENCE [LARGE SCALE GENOMIC DNA]</scope>
    <source>
        <strain evidence="4 5">JCM 14233</strain>
    </source>
</reference>
<dbReference type="AlphaFoldDB" id="A0A7I7MPS8"/>
<feature type="domain" description="Activator of Hsp90 ATPase homologue 1/2-like C-terminal" evidence="2">
    <location>
        <begin position="16"/>
        <end position="150"/>
    </location>
</feature>
<comment type="similarity">
    <text evidence="1">Belongs to the AHA1 family.</text>
</comment>
<dbReference type="InterPro" id="IPR013538">
    <property type="entry name" value="ASHA1/2-like_C"/>
</dbReference>
<evidence type="ECO:0000259" key="2">
    <source>
        <dbReference type="Pfam" id="PF08327"/>
    </source>
</evidence>
<dbReference type="NCBIfam" id="TIGR03083">
    <property type="entry name" value="maleylpyruvate isomerase family mycothiol-dependent enzyme"/>
    <property type="match status" value="1"/>
</dbReference>
<dbReference type="InterPro" id="IPR017517">
    <property type="entry name" value="Maleyloyr_isom"/>
</dbReference>
<evidence type="ECO:0000313" key="5">
    <source>
        <dbReference type="Proteomes" id="UP000467236"/>
    </source>
</evidence>
<dbReference type="Gene3D" id="3.30.530.20">
    <property type="match status" value="1"/>
</dbReference>
<dbReference type="SUPFAM" id="SSF109854">
    <property type="entry name" value="DinB/YfiT-like putative metalloenzymes"/>
    <property type="match status" value="1"/>
</dbReference>
<dbReference type="Pfam" id="PF08327">
    <property type="entry name" value="AHSA1"/>
    <property type="match status" value="1"/>
</dbReference>
<accession>A0A7I7MPS8</accession>
<feature type="domain" description="Mycothiol-dependent maleylpyruvate isomerase metal-binding" evidence="3">
    <location>
        <begin position="174"/>
        <end position="215"/>
    </location>
</feature>
<protein>
    <recommendedName>
        <fullName evidence="6">Mycothiol-dependent maleylpyruvate isomerase metal-binding domain-containing protein</fullName>
    </recommendedName>
</protein>
<dbReference type="Gene3D" id="1.20.120.450">
    <property type="entry name" value="dinb family like domain"/>
    <property type="match status" value="1"/>
</dbReference>
<evidence type="ECO:0008006" key="6">
    <source>
        <dbReference type="Google" id="ProtNLM"/>
    </source>
</evidence>
<dbReference type="GO" id="GO:0046872">
    <property type="term" value="F:metal ion binding"/>
    <property type="evidence" value="ECO:0007669"/>
    <property type="project" value="InterPro"/>
</dbReference>
<organism evidence="4 5">
    <name type="scientific">Mycobacterium shinjukuense</name>
    <dbReference type="NCBI Taxonomy" id="398694"/>
    <lineage>
        <taxon>Bacteria</taxon>
        <taxon>Bacillati</taxon>
        <taxon>Actinomycetota</taxon>
        <taxon>Actinomycetes</taxon>
        <taxon>Mycobacteriales</taxon>
        <taxon>Mycobacteriaceae</taxon>
        <taxon>Mycobacterium</taxon>
    </lineage>
</organism>
<dbReference type="KEGG" id="mshj:MSHI_12150"/>
<dbReference type="InterPro" id="IPR023393">
    <property type="entry name" value="START-like_dom_sf"/>
</dbReference>
<evidence type="ECO:0000313" key="4">
    <source>
        <dbReference type="EMBL" id="BBX73309.1"/>
    </source>
</evidence>
<keyword evidence="5" id="KW-1185">Reference proteome</keyword>
<dbReference type="InterPro" id="IPR034660">
    <property type="entry name" value="DinB/YfiT-like"/>
</dbReference>
<dbReference type="Pfam" id="PF11716">
    <property type="entry name" value="MDMPI_N"/>
    <property type="match status" value="1"/>
</dbReference>
<dbReference type="CDD" id="cd08891">
    <property type="entry name" value="SRPBCC_CalC"/>
    <property type="match status" value="1"/>
</dbReference>
<evidence type="ECO:0000259" key="3">
    <source>
        <dbReference type="Pfam" id="PF11716"/>
    </source>
</evidence>